<dbReference type="GO" id="GO:0005634">
    <property type="term" value="C:nucleus"/>
    <property type="evidence" value="ECO:0007669"/>
    <property type="project" value="TreeGrafter"/>
</dbReference>
<proteinExistence type="predicted"/>
<dbReference type="EMBL" id="JAUCMX010000001">
    <property type="protein sequence ID" value="KAK3556105.1"/>
    <property type="molecule type" value="Genomic_DNA"/>
</dbReference>
<keyword evidence="3" id="KW-1185">Reference proteome</keyword>
<dbReference type="Proteomes" id="UP001274896">
    <property type="component" value="Unassembled WGS sequence"/>
</dbReference>
<dbReference type="AlphaFoldDB" id="A0AAE0RJ81"/>
<evidence type="ECO:0000256" key="1">
    <source>
        <dbReference type="SAM" id="Phobius"/>
    </source>
</evidence>
<keyword evidence="1" id="KW-0472">Membrane</keyword>
<keyword evidence="1" id="KW-1133">Transmembrane helix</keyword>
<dbReference type="GO" id="GO:0005789">
    <property type="term" value="C:endoplasmic reticulum membrane"/>
    <property type="evidence" value="ECO:0007669"/>
    <property type="project" value="TreeGrafter"/>
</dbReference>
<protein>
    <submittedName>
        <fullName evidence="2">Uncharacterized protein</fullName>
    </submittedName>
</protein>
<reference evidence="2" key="1">
    <citation type="submission" date="2023-06" db="EMBL/GenBank/DDBJ databases">
        <title>Male Hemibagrus guttatus genome.</title>
        <authorList>
            <person name="Bian C."/>
        </authorList>
    </citation>
    <scope>NUCLEOTIDE SEQUENCE</scope>
    <source>
        <strain evidence="2">Male_cb2023</strain>
        <tissue evidence="2">Muscle</tissue>
    </source>
</reference>
<dbReference type="GO" id="GO:0061709">
    <property type="term" value="P:reticulophagy"/>
    <property type="evidence" value="ECO:0007669"/>
    <property type="project" value="TreeGrafter"/>
</dbReference>
<dbReference type="GO" id="GO:0005657">
    <property type="term" value="C:replication fork"/>
    <property type="evidence" value="ECO:0007669"/>
    <property type="project" value="TreeGrafter"/>
</dbReference>
<organism evidence="2 3">
    <name type="scientific">Hemibagrus guttatus</name>
    <dbReference type="NCBI Taxonomy" id="175788"/>
    <lineage>
        <taxon>Eukaryota</taxon>
        <taxon>Metazoa</taxon>
        <taxon>Chordata</taxon>
        <taxon>Craniata</taxon>
        <taxon>Vertebrata</taxon>
        <taxon>Euteleostomi</taxon>
        <taxon>Actinopterygii</taxon>
        <taxon>Neopterygii</taxon>
        <taxon>Teleostei</taxon>
        <taxon>Ostariophysi</taxon>
        <taxon>Siluriformes</taxon>
        <taxon>Bagridae</taxon>
        <taxon>Hemibagrus</taxon>
    </lineage>
</organism>
<dbReference type="PANTHER" id="PTHR15949:SF3">
    <property type="entry name" value="TESTIS-EXPRESSED PROTEIN 264"/>
    <property type="match status" value="1"/>
</dbReference>
<evidence type="ECO:0000313" key="2">
    <source>
        <dbReference type="EMBL" id="KAK3556105.1"/>
    </source>
</evidence>
<name>A0AAE0RJ81_9TELE</name>
<sequence>MSDFVILSLILFLVVCLILTIAALVFFSGLLSEVVVRTGSPPIKKITIAYKFKKGSYRERGSAFTESCSIAPKLCSVGVYYDNPSE</sequence>
<feature type="transmembrane region" description="Helical" evidence="1">
    <location>
        <begin position="6"/>
        <end position="27"/>
    </location>
</feature>
<dbReference type="GO" id="GO:0106300">
    <property type="term" value="P:protein-DNA covalent cross-linking repair"/>
    <property type="evidence" value="ECO:0007669"/>
    <property type="project" value="TreeGrafter"/>
</dbReference>
<comment type="caution">
    <text evidence="2">The sequence shown here is derived from an EMBL/GenBank/DDBJ whole genome shotgun (WGS) entry which is preliminary data.</text>
</comment>
<evidence type="ECO:0000313" key="3">
    <source>
        <dbReference type="Proteomes" id="UP001274896"/>
    </source>
</evidence>
<gene>
    <name evidence="2" type="ORF">QTP70_005548</name>
</gene>
<keyword evidence="1" id="KW-0812">Transmembrane</keyword>
<dbReference type="PANTHER" id="PTHR15949">
    <property type="entry name" value="TESTIS-EXPRESSED PROTEIN 264"/>
    <property type="match status" value="1"/>
</dbReference>
<feature type="non-terminal residue" evidence="2">
    <location>
        <position position="86"/>
    </location>
</feature>
<accession>A0AAE0RJ81</accession>
<dbReference type="GO" id="GO:0000421">
    <property type="term" value="C:autophagosome membrane"/>
    <property type="evidence" value="ECO:0007669"/>
    <property type="project" value="TreeGrafter"/>
</dbReference>